<organism evidence="1 2">
    <name type="scientific">Actinocorallia longicatena</name>
    <dbReference type="NCBI Taxonomy" id="111803"/>
    <lineage>
        <taxon>Bacteria</taxon>
        <taxon>Bacillati</taxon>
        <taxon>Actinomycetota</taxon>
        <taxon>Actinomycetes</taxon>
        <taxon>Streptosporangiales</taxon>
        <taxon>Thermomonosporaceae</taxon>
        <taxon>Actinocorallia</taxon>
    </lineage>
</organism>
<keyword evidence="2" id="KW-1185">Reference proteome</keyword>
<sequence length="619" mass="64011">MTSDALSPFPPAVPDVVASAVEGLTSRLRKKLDAAAEQYRTVPVTRREDAVEILCGEDATVTLAPGPSGAITDPGQATCTCLLAPRCLHRAAVLVACPVADAVPEAQAPAEPQSSAVTVPGDTAEEEPVAVTAAQVAAAAALWTAAASALAAGIPAAGAVPQAELLRAAHTARLAGLFRAEAAALRVVRGLRSARSRSDGHRLADLTADLRELLLTAGLLAAARPDPALIGTARRAYEPGSALRVQGICREPVISATGYAGVVTHLLAEDGRWFTIADVKPGGPARARGAAAAPVTIGGATLDHAGLSRGGLMIAGATISPDGRLGSGKGVRATPIPGTNWPSALFARPLSATVTARLSTAPGADPDTATARSRDLIACDLTVIGPSGDQILTLADPPASETSDPLLVRLTPADRHPDLAHTANLRQLASRPGLRIRVIARLDPDRAATLIPLAVAPVPDAEATLRLPPEWRNRADLGYDRLQGTHFPPVAELPPPPGMPPAQDPLSTSPLWRARRLIELAVAGGRRAVAEPARAADPHTTAHLLHRAGFRTAAALTTTLTTEANRRTRDPFGRLNDPDPTPFARAWLSAALHLATTEQSLIRTTWGPCPAGPVREPAP</sequence>
<reference evidence="2" key="1">
    <citation type="journal article" date="2019" name="Int. J. Syst. Evol. Microbiol.">
        <title>The Global Catalogue of Microorganisms (GCM) 10K type strain sequencing project: providing services to taxonomists for standard genome sequencing and annotation.</title>
        <authorList>
            <consortium name="The Broad Institute Genomics Platform"/>
            <consortium name="The Broad Institute Genome Sequencing Center for Infectious Disease"/>
            <person name="Wu L."/>
            <person name="Ma J."/>
        </authorList>
    </citation>
    <scope>NUCLEOTIDE SEQUENCE [LARGE SCALE GENOMIC DNA]</scope>
    <source>
        <strain evidence="2">JCM 9377</strain>
    </source>
</reference>
<gene>
    <name evidence="1" type="ORF">GCM10010468_45680</name>
</gene>
<evidence type="ECO:0000313" key="2">
    <source>
        <dbReference type="Proteomes" id="UP001501237"/>
    </source>
</evidence>
<accession>A0ABP6QDG2</accession>
<proteinExistence type="predicted"/>
<evidence type="ECO:0000313" key="1">
    <source>
        <dbReference type="EMBL" id="GAA3220847.1"/>
    </source>
</evidence>
<protein>
    <submittedName>
        <fullName evidence="1">SWIM zinc finger family protein</fullName>
    </submittedName>
</protein>
<dbReference type="Proteomes" id="UP001501237">
    <property type="component" value="Unassembled WGS sequence"/>
</dbReference>
<dbReference type="RefSeq" id="WP_344831677.1">
    <property type="nucleotide sequence ID" value="NZ_BAAAUV010000011.1"/>
</dbReference>
<name>A0ABP6QDG2_9ACTN</name>
<comment type="caution">
    <text evidence="1">The sequence shown here is derived from an EMBL/GenBank/DDBJ whole genome shotgun (WGS) entry which is preliminary data.</text>
</comment>
<dbReference type="EMBL" id="BAAAUV010000011">
    <property type="protein sequence ID" value="GAA3220847.1"/>
    <property type="molecule type" value="Genomic_DNA"/>
</dbReference>